<protein>
    <submittedName>
        <fullName evidence="1">Carboxypeptidase-like regulatory domain-containing protein</fullName>
    </submittedName>
</protein>
<reference evidence="1 2" key="1">
    <citation type="submission" date="2021-03" db="EMBL/GenBank/DDBJ databases">
        <title>Genome sequencing of Marinobacter sp. LPB0319.</title>
        <authorList>
            <person name="Kim J."/>
        </authorList>
    </citation>
    <scope>NUCLEOTIDE SEQUENCE [LARGE SCALE GENOMIC DNA]</scope>
    <source>
        <strain evidence="1 2">LPB0319</strain>
    </source>
</reference>
<name>A0ABX7MVL4_9GAMM</name>
<dbReference type="Proteomes" id="UP000663555">
    <property type="component" value="Chromosome"/>
</dbReference>
<dbReference type="EMBL" id="CP071247">
    <property type="protein sequence ID" value="QSP95537.1"/>
    <property type="molecule type" value="Genomic_DNA"/>
</dbReference>
<keyword evidence="2" id="KW-1185">Reference proteome</keyword>
<dbReference type="SUPFAM" id="SSF49464">
    <property type="entry name" value="Carboxypeptidase regulatory domain-like"/>
    <property type="match status" value="1"/>
</dbReference>
<dbReference type="InterPro" id="IPR013783">
    <property type="entry name" value="Ig-like_fold"/>
</dbReference>
<dbReference type="InterPro" id="IPR008969">
    <property type="entry name" value="CarboxyPept-like_regulatory"/>
</dbReference>
<dbReference type="InterPro" id="IPR008964">
    <property type="entry name" value="Invasin/intimin_cell_adhesion"/>
</dbReference>
<proteinExistence type="predicted"/>
<accession>A0ABX7MVL4</accession>
<gene>
    <name evidence="1" type="ORF">LPB19_03730</name>
</gene>
<dbReference type="SUPFAM" id="SSF49373">
    <property type="entry name" value="Invasin/intimin cell-adhesion fragments"/>
    <property type="match status" value="1"/>
</dbReference>
<dbReference type="Pfam" id="PF13620">
    <property type="entry name" value="CarboxypepD_reg"/>
    <property type="match status" value="1"/>
</dbReference>
<dbReference type="RefSeq" id="WP_206644776.1">
    <property type="nucleotide sequence ID" value="NZ_CP071247.1"/>
</dbReference>
<dbReference type="Pfam" id="PF09136">
    <property type="entry name" value="Glucodextran_B"/>
    <property type="match status" value="2"/>
</dbReference>
<dbReference type="Gene3D" id="2.60.40.1120">
    <property type="entry name" value="Carboxypeptidase-like, regulatory domain"/>
    <property type="match status" value="2"/>
</dbReference>
<evidence type="ECO:0000313" key="1">
    <source>
        <dbReference type="EMBL" id="QSP95537.1"/>
    </source>
</evidence>
<organism evidence="1 2">
    <name type="scientific">Marinobacter salinisoli</name>
    <dbReference type="NCBI Taxonomy" id="2769486"/>
    <lineage>
        <taxon>Bacteria</taxon>
        <taxon>Pseudomonadati</taxon>
        <taxon>Pseudomonadota</taxon>
        <taxon>Gammaproteobacteria</taxon>
        <taxon>Pseudomonadales</taxon>
        <taxon>Marinobacteraceae</taxon>
        <taxon>Marinobacter</taxon>
    </lineage>
</organism>
<evidence type="ECO:0000313" key="2">
    <source>
        <dbReference type="Proteomes" id="UP000663555"/>
    </source>
</evidence>
<dbReference type="Gene3D" id="2.60.40.10">
    <property type="entry name" value="Immunoglobulins"/>
    <property type="match status" value="2"/>
</dbReference>
<sequence length="1139" mass="118261">MGFIRVASRDWMAWGGLVSGFSGALAIVLLLFISLGLAVPPASAAASWTSASDDVELNVSSPIRSRRSPNATVNIQVINNSQTALEAPYRLLFEDLTGGVSIQGATTSEEGIPVLDLSPWLGDALAPGATSPVISVIVVNGGSTAFSFQPSIQVQQPEQEAPLGVVITSPESLITIGHSPLTVRGTINKEDAILTVNGKEIAHSGGQFVADVALEEGHNTIVASARGAEGVQASAAISVSLDLTPPYITVESHEDGQVVRQDTITVTGLINDVVRGTVEDTQATVTVNGKEAVISNRSYSASGITLVEGENEISVKGADQVGNTSETKLVIVYEPNLGNRLIIESGNEQSMELGEFLENPLEVRMVDPDGAPVDSQPVVFRVVQGAGALENGDGEEVRALVVDTDTNGLASVPFRVGYRVGVANHKVRAQAVGERSEVVFTASAQSKPGDKLSVNSGNNQRGAVGQVLPAPFVAVVTDDGANVVEGASVQFSVIEGGGEFIDGSTTKTLLTDSDGRASVQYRLGDKLGLDAQRVTATITGPDGSPINAGFMASAFQPGDPGDTSITGVVLDNQDNPIPGVTIRIDDTNRQAVTNAEGRFEITEVPVGPVHLVADGSTASVQGEFPSLAYNLVTVAGVENPMATPIYMVKINTDNAVYAGKEDVELTLDKFPGFKLEIAAGSVTFPDGKKEGYISATAVNASKIPMAPPNGMQPQFIVTIQPAGAKFDPPARLSLPNVDGHKPGAQVEMYSFDHDLEEFVAIGLGTVSEDGSVIRSNPGVGVIKAGWHCGSQPGGSGCSYNCAECEKCDNCNCVPDPSQNDSPISNQTEGDCKTALCQGFKADPSDIPDNDVKGDCKRPGCDGANPTDIPDDSDILPKDTQCSECKEGELTSLGVTECDDGLYCTSATGDAPGPDECKDGRCLGEEIGDKTIGFGAEVNVSKYVQYVQGKVEKLKNVLGGPGSFPFEITGGFTGENFDRCCEDLKKVGSGVKFSGGINMSVYAKEISTPYTFRIPFGSDNPLVLLGLVFDLGVSGSLSASGENNPCSDEQCGPKVSGSASLSFGPKVVAQAVSSDVLRVSGGGSASGSLKADIDECNGAEFDGCAGPVQVSGQMVLAGLISTNFTYVVPNSEICLSDFDD</sequence>